<dbReference type="PROSITE" id="PS00290">
    <property type="entry name" value="IG_MHC"/>
    <property type="match status" value="1"/>
</dbReference>
<reference evidence="5" key="4">
    <citation type="submission" date="2025-08" db="UniProtKB">
        <authorList>
            <consortium name="Ensembl"/>
        </authorList>
    </citation>
    <scope>IDENTIFICATION</scope>
</reference>
<dbReference type="FunFam" id="3.30.500.10:FF:000001">
    <property type="entry name" value="H-2 class I histocompatibility antigen, alpha chain"/>
    <property type="match status" value="1"/>
</dbReference>
<evidence type="ECO:0000313" key="6">
    <source>
        <dbReference type="Proteomes" id="UP000314986"/>
    </source>
</evidence>
<dbReference type="Proteomes" id="UP000314986">
    <property type="component" value="Unassembled WGS sequence"/>
</dbReference>
<comment type="similarity">
    <text evidence="2">Belongs to the MHC class I family.</text>
</comment>
<accession>A0A4W3HBZ9</accession>
<reference evidence="6" key="2">
    <citation type="journal article" date="2007" name="PLoS Biol.">
        <title>Survey sequencing and comparative analysis of the elephant shark (Callorhinchus milii) genome.</title>
        <authorList>
            <person name="Venkatesh B."/>
            <person name="Kirkness E.F."/>
            <person name="Loh Y.H."/>
            <person name="Halpern A.L."/>
            <person name="Lee A.P."/>
            <person name="Johnson J."/>
            <person name="Dandona N."/>
            <person name="Viswanathan L.D."/>
            <person name="Tay A."/>
            <person name="Venter J.C."/>
            <person name="Strausberg R.L."/>
            <person name="Brenner S."/>
        </authorList>
    </citation>
    <scope>NUCLEOTIDE SEQUENCE [LARGE SCALE GENOMIC DNA]</scope>
</reference>
<dbReference type="InterPro" id="IPR003597">
    <property type="entry name" value="Ig_C1-set"/>
</dbReference>
<dbReference type="PROSITE" id="PS50835">
    <property type="entry name" value="IG_LIKE"/>
    <property type="match status" value="1"/>
</dbReference>
<feature type="domain" description="Ig-like" evidence="4">
    <location>
        <begin position="238"/>
        <end position="326"/>
    </location>
</feature>
<evidence type="ECO:0000256" key="2">
    <source>
        <dbReference type="RuleBase" id="RU004439"/>
    </source>
</evidence>
<evidence type="ECO:0000256" key="3">
    <source>
        <dbReference type="SAM" id="Phobius"/>
    </source>
</evidence>
<dbReference type="InParanoid" id="A0A4W3HBZ9"/>
<keyword evidence="3" id="KW-0472">Membrane</keyword>
<reference evidence="5" key="5">
    <citation type="submission" date="2025-09" db="UniProtKB">
        <authorList>
            <consortium name="Ensembl"/>
        </authorList>
    </citation>
    <scope>IDENTIFICATION</scope>
</reference>
<dbReference type="Ensembl" id="ENSCMIT00000012955.1">
    <property type="protein sequence ID" value="ENSCMIP00000012667.1"/>
    <property type="gene ID" value="ENSCMIG00000006425.1"/>
</dbReference>
<dbReference type="SMART" id="SM00407">
    <property type="entry name" value="IGc1"/>
    <property type="match status" value="1"/>
</dbReference>
<dbReference type="SUPFAM" id="SSF54452">
    <property type="entry name" value="MHC antigen-recognition domain"/>
    <property type="match status" value="1"/>
</dbReference>
<dbReference type="InterPro" id="IPR036179">
    <property type="entry name" value="Ig-like_dom_sf"/>
</dbReference>
<keyword evidence="3" id="KW-0812">Transmembrane</keyword>
<dbReference type="Gene3D" id="2.60.40.10">
    <property type="entry name" value="Immunoglobulins"/>
    <property type="match status" value="1"/>
</dbReference>
<dbReference type="InterPro" id="IPR001039">
    <property type="entry name" value="MHC_I_a_a1/a2"/>
</dbReference>
<dbReference type="PANTHER" id="PTHR16675">
    <property type="entry name" value="MHC CLASS I-RELATED"/>
    <property type="match status" value="1"/>
</dbReference>
<dbReference type="InterPro" id="IPR007110">
    <property type="entry name" value="Ig-like_dom"/>
</dbReference>
<dbReference type="InterPro" id="IPR013783">
    <property type="entry name" value="Ig-like_fold"/>
</dbReference>
<dbReference type="GeneTree" id="ENSGT01120000271825"/>
<dbReference type="Pfam" id="PF07654">
    <property type="entry name" value="C1-set"/>
    <property type="match status" value="1"/>
</dbReference>
<reference evidence="6" key="1">
    <citation type="journal article" date="2006" name="Science">
        <title>Ancient noncoding elements conserved in the human genome.</title>
        <authorList>
            <person name="Venkatesh B."/>
            <person name="Kirkness E.F."/>
            <person name="Loh Y.H."/>
            <person name="Halpern A.L."/>
            <person name="Lee A.P."/>
            <person name="Johnson J."/>
            <person name="Dandona N."/>
            <person name="Viswanathan L.D."/>
            <person name="Tay A."/>
            <person name="Venter J.C."/>
            <person name="Strausberg R.L."/>
            <person name="Brenner S."/>
        </authorList>
    </citation>
    <scope>NUCLEOTIDE SEQUENCE [LARGE SCALE GENOMIC DNA]</scope>
</reference>
<dbReference type="GO" id="GO:0006955">
    <property type="term" value="P:immune response"/>
    <property type="evidence" value="ECO:0007669"/>
    <property type="project" value="TreeGrafter"/>
</dbReference>
<dbReference type="InterPro" id="IPR011161">
    <property type="entry name" value="MHC_I-like_Ag-recog"/>
</dbReference>
<keyword evidence="1" id="KW-0325">Glycoprotein</keyword>
<dbReference type="InterPro" id="IPR050208">
    <property type="entry name" value="MHC_class-I_related"/>
</dbReference>
<keyword evidence="3" id="KW-1133">Transmembrane helix</keyword>
<dbReference type="InterPro" id="IPR037055">
    <property type="entry name" value="MHC_I-like_Ag-recog_sf"/>
</dbReference>
<sequence>MCILCICIYCIACVYVYCIVCIYCVCLYTVLCIQHIVCILCVCLHCNACVYCVCVTEPHSLRYYYTAMYSNNTLPTFSHVGMLDDVQITRYDSERPHNRPTQPWMGEALKPDEWESETVKLSERQKLYLANVKIAMRRSNINTGLNVFQYMSGCQLLEDGSVRGFRSYAFNGRDLLSFDMETLTWVASSPIARLTKEKWDRNGPENLYKKTYSESICVNWLRKYLHLQQEALDSTVKPKVTVRAHEMVNSLGHRLACLVTGFYTRDVRVTWRRRQDVPETTNTGIIPNHDSTFQITSYHDTSPPHSKDTYCCHVQHSSFPEGKTVVCSKRDSVCGGGVSVCWWVGGVCAVWGLCVGVCGEGSVRVCGGRGECVWGECVCLGCSQESLPPLQEFDKLMTSPDDSSTSSSCSVQP</sequence>
<proteinExistence type="inferred from homology"/>
<dbReference type="SUPFAM" id="SSF48726">
    <property type="entry name" value="Immunoglobulin"/>
    <property type="match status" value="1"/>
</dbReference>
<dbReference type="AlphaFoldDB" id="A0A4W3HBZ9"/>
<dbReference type="Gene3D" id="3.30.500.10">
    <property type="entry name" value="MHC class I-like antigen recognition-like"/>
    <property type="match status" value="1"/>
</dbReference>
<dbReference type="Pfam" id="PF00129">
    <property type="entry name" value="MHC_I"/>
    <property type="match status" value="1"/>
</dbReference>
<evidence type="ECO:0000313" key="5">
    <source>
        <dbReference type="Ensembl" id="ENSCMIP00000012667.1"/>
    </source>
</evidence>
<dbReference type="GO" id="GO:0009897">
    <property type="term" value="C:external side of plasma membrane"/>
    <property type="evidence" value="ECO:0007669"/>
    <property type="project" value="TreeGrafter"/>
</dbReference>
<dbReference type="PANTHER" id="PTHR16675:SF235">
    <property type="entry name" value="SHKT DOMAIN-CONTAINING PROTEIN"/>
    <property type="match status" value="1"/>
</dbReference>
<dbReference type="PRINTS" id="PR01638">
    <property type="entry name" value="MHCCLASSI"/>
</dbReference>
<dbReference type="InterPro" id="IPR003006">
    <property type="entry name" value="Ig/MHC_CS"/>
</dbReference>
<protein>
    <submittedName>
        <fullName evidence="5">Major histocompatibility complex class I-related gene protein-like</fullName>
    </submittedName>
</protein>
<evidence type="ECO:0000259" key="4">
    <source>
        <dbReference type="PROSITE" id="PS50835"/>
    </source>
</evidence>
<dbReference type="InterPro" id="IPR011162">
    <property type="entry name" value="MHC_I/II-like_Ag-recog"/>
</dbReference>
<evidence type="ECO:0000256" key="1">
    <source>
        <dbReference type="ARBA" id="ARBA00023180"/>
    </source>
</evidence>
<keyword evidence="6" id="KW-1185">Reference proteome</keyword>
<reference evidence="6" key="3">
    <citation type="journal article" date="2014" name="Nature">
        <title>Elephant shark genome provides unique insights into gnathostome evolution.</title>
        <authorList>
            <consortium name="International Elephant Shark Genome Sequencing Consortium"/>
            <person name="Venkatesh B."/>
            <person name="Lee A.P."/>
            <person name="Ravi V."/>
            <person name="Maurya A.K."/>
            <person name="Lian M.M."/>
            <person name="Swann J.B."/>
            <person name="Ohta Y."/>
            <person name="Flajnik M.F."/>
            <person name="Sutoh Y."/>
            <person name="Kasahara M."/>
            <person name="Hoon S."/>
            <person name="Gangu V."/>
            <person name="Roy S.W."/>
            <person name="Irimia M."/>
            <person name="Korzh V."/>
            <person name="Kondrychyn I."/>
            <person name="Lim Z.W."/>
            <person name="Tay B.H."/>
            <person name="Tohari S."/>
            <person name="Kong K.W."/>
            <person name="Ho S."/>
            <person name="Lorente-Galdos B."/>
            <person name="Quilez J."/>
            <person name="Marques-Bonet T."/>
            <person name="Raney B.J."/>
            <person name="Ingham P.W."/>
            <person name="Tay A."/>
            <person name="Hillier L.W."/>
            <person name="Minx P."/>
            <person name="Boehm T."/>
            <person name="Wilson R.K."/>
            <person name="Brenner S."/>
            <person name="Warren W.C."/>
        </authorList>
    </citation>
    <scope>NUCLEOTIDE SEQUENCE [LARGE SCALE GENOMIC DNA]</scope>
</reference>
<organism evidence="5 6">
    <name type="scientific">Callorhinchus milii</name>
    <name type="common">Ghost shark</name>
    <dbReference type="NCBI Taxonomy" id="7868"/>
    <lineage>
        <taxon>Eukaryota</taxon>
        <taxon>Metazoa</taxon>
        <taxon>Chordata</taxon>
        <taxon>Craniata</taxon>
        <taxon>Vertebrata</taxon>
        <taxon>Chondrichthyes</taxon>
        <taxon>Holocephali</taxon>
        <taxon>Chimaeriformes</taxon>
        <taxon>Callorhinchidae</taxon>
        <taxon>Callorhinchus</taxon>
    </lineage>
</organism>
<dbReference type="STRING" id="7868.ENSCMIP00000012667"/>
<dbReference type="OMA" id="QVLEWVI"/>
<feature type="transmembrane region" description="Helical" evidence="3">
    <location>
        <begin position="7"/>
        <end position="31"/>
    </location>
</feature>
<name>A0A4W3HBZ9_CALMI</name>
<dbReference type="GO" id="GO:0005615">
    <property type="term" value="C:extracellular space"/>
    <property type="evidence" value="ECO:0007669"/>
    <property type="project" value="TreeGrafter"/>
</dbReference>